<dbReference type="Pfam" id="PF01388">
    <property type="entry name" value="ARID"/>
    <property type="match status" value="1"/>
</dbReference>
<dbReference type="InterPro" id="IPR036431">
    <property type="entry name" value="ARID_dom_sf"/>
</dbReference>
<comment type="subcellular location">
    <subcellularLocation>
        <location evidence="8">Nucleus</location>
    </subcellularLocation>
    <subcellularLocation>
        <location evidence="8">Chromosome</location>
        <location evidence="8">Telomere</location>
    </subcellularLocation>
</comment>
<evidence type="ECO:0000256" key="3">
    <source>
        <dbReference type="ARBA" id="ARBA00022895"/>
    </source>
</evidence>
<dbReference type="AlphaFoldDB" id="A0AAD5RMZ9"/>
<evidence type="ECO:0000256" key="1">
    <source>
        <dbReference type="ARBA" id="ARBA00010467"/>
    </source>
</evidence>
<keyword evidence="12" id="KW-1185">Reference proteome</keyword>
<protein>
    <recommendedName>
        <fullName evidence="8">DNA-binding protein RAP1</fullName>
    </recommendedName>
</protein>
<feature type="compositionally biased region" description="Basic and acidic residues" evidence="9">
    <location>
        <begin position="588"/>
        <end position="602"/>
    </location>
</feature>
<dbReference type="Gene3D" id="3.40.50.10190">
    <property type="entry name" value="BRCT domain"/>
    <property type="match status" value="1"/>
</dbReference>
<dbReference type="Gene3D" id="1.10.10.2170">
    <property type="match status" value="1"/>
</dbReference>
<dbReference type="InterPro" id="IPR021661">
    <property type="entry name" value="Rap1_C"/>
</dbReference>
<keyword evidence="4" id="KW-0805">Transcription regulation</keyword>
<feature type="compositionally biased region" description="Acidic residues" evidence="9">
    <location>
        <begin position="476"/>
        <end position="487"/>
    </location>
</feature>
<dbReference type="InterPro" id="IPR038104">
    <property type="entry name" value="Rap1_C_sf"/>
</dbReference>
<evidence type="ECO:0000256" key="9">
    <source>
        <dbReference type="SAM" id="MobiDB-lite"/>
    </source>
</evidence>
<dbReference type="PROSITE" id="PS51011">
    <property type="entry name" value="ARID"/>
    <property type="match status" value="1"/>
</dbReference>
<dbReference type="Proteomes" id="UP001201980">
    <property type="component" value="Unassembled WGS sequence"/>
</dbReference>
<feature type="compositionally biased region" description="Low complexity" evidence="9">
    <location>
        <begin position="848"/>
        <end position="857"/>
    </location>
</feature>
<dbReference type="SMART" id="SM01014">
    <property type="entry name" value="ARID"/>
    <property type="match status" value="1"/>
</dbReference>
<dbReference type="GO" id="GO:0010833">
    <property type="term" value="P:telomere maintenance via telomere lengthening"/>
    <property type="evidence" value="ECO:0007669"/>
    <property type="project" value="UniProtKB-UniRule"/>
</dbReference>
<dbReference type="Pfam" id="PF08914">
    <property type="entry name" value="Myb_Rap1"/>
    <property type="match status" value="2"/>
</dbReference>
<keyword evidence="6" id="KW-0804">Transcription</keyword>
<reference evidence="11" key="1">
    <citation type="submission" date="2022-07" db="EMBL/GenBank/DDBJ databases">
        <title>Draft genome sequence of Zalerion maritima ATCC 34329, a (micro)plastics degrading marine fungus.</title>
        <authorList>
            <person name="Paco A."/>
            <person name="Goncalves M.F.M."/>
            <person name="Rocha-Santos T.A.P."/>
            <person name="Alves A."/>
        </authorList>
    </citation>
    <scope>NUCLEOTIDE SEQUENCE</scope>
    <source>
        <strain evidence="11">ATCC 34329</strain>
    </source>
</reference>
<feature type="region of interest" description="Disordered" evidence="9">
    <location>
        <begin position="343"/>
        <end position="364"/>
    </location>
</feature>
<keyword evidence="2 8" id="KW-0158">Chromosome</keyword>
<evidence type="ECO:0000313" key="11">
    <source>
        <dbReference type="EMBL" id="KAJ2898571.1"/>
    </source>
</evidence>
<feature type="compositionally biased region" description="Polar residues" evidence="9">
    <location>
        <begin position="310"/>
        <end position="329"/>
    </location>
</feature>
<feature type="compositionally biased region" description="Low complexity" evidence="9">
    <location>
        <begin position="741"/>
        <end position="760"/>
    </location>
</feature>
<feature type="region of interest" description="Disordered" evidence="9">
    <location>
        <begin position="174"/>
        <end position="233"/>
    </location>
</feature>
<evidence type="ECO:0000256" key="2">
    <source>
        <dbReference type="ARBA" id="ARBA00022454"/>
    </source>
</evidence>
<comment type="subunit">
    <text evidence="8">Homodimer.</text>
</comment>
<feature type="domain" description="ARID" evidence="10">
    <location>
        <begin position="374"/>
        <end position="464"/>
    </location>
</feature>
<evidence type="ECO:0000256" key="6">
    <source>
        <dbReference type="ARBA" id="ARBA00023163"/>
    </source>
</evidence>
<feature type="region of interest" description="Disordered" evidence="9">
    <location>
        <begin position="467"/>
        <end position="493"/>
    </location>
</feature>
<feature type="compositionally biased region" description="Low complexity" evidence="9">
    <location>
        <begin position="619"/>
        <end position="633"/>
    </location>
</feature>
<feature type="compositionally biased region" description="Polar residues" evidence="9">
    <location>
        <begin position="643"/>
        <end position="652"/>
    </location>
</feature>
<dbReference type="InterPro" id="IPR001357">
    <property type="entry name" value="BRCT_dom"/>
</dbReference>
<feature type="compositionally biased region" description="Basic and acidic residues" evidence="9">
    <location>
        <begin position="174"/>
        <end position="183"/>
    </location>
</feature>
<keyword evidence="3 8" id="KW-0779">Telomere</keyword>
<dbReference type="InterPro" id="IPR001606">
    <property type="entry name" value="ARID_dom"/>
</dbReference>
<feature type="region of interest" description="Disordered" evidence="9">
    <location>
        <begin position="582"/>
        <end position="865"/>
    </location>
</feature>
<feature type="region of interest" description="Disordered" evidence="9">
    <location>
        <begin position="510"/>
        <end position="529"/>
    </location>
</feature>
<dbReference type="Gene3D" id="1.10.10.60">
    <property type="entry name" value="Homeodomain-like"/>
    <property type="match status" value="2"/>
</dbReference>
<dbReference type="EMBL" id="JAKWBI020000225">
    <property type="protein sequence ID" value="KAJ2898571.1"/>
    <property type="molecule type" value="Genomic_DNA"/>
</dbReference>
<dbReference type="InterPro" id="IPR036420">
    <property type="entry name" value="BRCT_dom_sf"/>
</dbReference>
<evidence type="ECO:0000256" key="4">
    <source>
        <dbReference type="ARBA" id="ARBA00023015"/>
    </source>
</evidence>
<dbReference type="Pfam" id="PF11626">
    <property type="entry name" value="Rap1_C"/>
    <property type="match status" value="1"/>
</dbReference>
<dbReference type="GO" id="GO:0031848">
    <property type="term" value="P:protection from non-homologous end joining at telomere"/>
    <property type="evidence" value="ECO:0007669"/>
    <property type="project" value="TreeGrafter"/>
</dbReference>
<evidence type="ECO:0000313" key="12">
    <source>
        <dbReference type="Proteomes" id="UP001201980"/>
    </source>
</evidence>
<keyword evidence="7 8" id="KW-0539">Nucleus</keyword>
<dbReference type="InterPro" id="IPR015010">
    <property type="entry name" value="TERF2IP_Myb"/>
</dbReference>
<proteinExistence type="inferred from homology"/>
<dbReference type="CDD" id="cd16100">
    <property type="entry name" value="ARID"/>
    <property type="match status" value="1"/>
</dbReference>
<feature type="compositionally biased region" description="Polar residues" evidence="9">
    <location>
        <begin position="665"/>
        <end position="699"/>
    </location>
</feature>
<sequence>MASIVYDGIQNSGQGSLFRDLKFFIHKQCPMRPRCVAKVTANGGQVVADEKKADICIHDHARKSSPAGSVSWRFIDDCLKHGQLLDSEDPKYLIKPIDHQRPVGSGEPIRSFRKSYTQEEDADLKAHMLDHMRRGKSTGGNLIYQSYANEHQSHTWQSWKDRWRKQLEPRLTADEKNLLRQDSRGSSPYYTPNEPPVERYARRPAAPPPLSGRDAVMADAPDPRRSTRRQFTEEDDDIIVGHVRESELFGKKALGNKIWMELEAKYPHHSDQSWRARYVKNLLPRQEQELAQAEVEDRRKMETARAASKSAINATRSSPPGSSSRLQLPSATEITSNIKQELATHEFGYGESNEENTSLEQRRYEDSEVGSDIVEDPDLFLESFQFYRARKGLPRTVALVVGGKMLDNWTFFRTVVHNHDDPDSRNWREIATELGYDLEKHGNIPYELRTCYNREFREFEAMEAEFTNEDERYLEETEEESDDSTELDEGRTRPLQLEDQDAVVAVTDGVEPMDPEGYSTYDGEKENTGHRGEGDDFDLSLQAMPQRLVAKEVPSEMASSPPILLKRKADVLVSELGTMNSSRKRIATGRDRVIPSTPDRKLNMPTSMDNRPEEESPSVRRVSAAAAAVTAEPETQDFRFETQAAQLPTQDARSPEQLRREGSGMSDSSRNTPSQQLQSELAQRSSPRGVLQSSPTTNTERQERSLESFATAQPDPKRARRTLPASFAQQKPPASPEGVLSSRQNVSIRSSSHSRMSALRPGPHGPSPTRQIRANRTASSPKLPAKRSPAPRSERRASSSRQAPEANTSAAGSNSGGSRFKKPTIPVEKQPPIETARRSDSFQPQPQPGGTPSTDTPMTDKEELDRFIHDMTALQYNTEVVKKAARAGSYVTSAAKQALEPLSNGRPLPDDVPGVWTKKDDENIRKVLAVDFDKKPKSLEEVDRQFEARQLRKELKKKHGRHYKLRSALWRTAWSGSK</sequence>
<dbReference type="InterPro" id="IPR039595">
    <property type="entry name" value="TE2IP/Rap1"/>
</dbReference>
<accession>A0AAD5RMZ9</accession>
<comment type="caution">
    <text evidence="11">The sequence shown here is derived from an EMBL/GenBank/DDBJ whole genome shotgun (WGS) entry which is preliminary data.</text>
</comment>
<comment type="function">
    <text evidence="8">Involved in the regulation of telomere length, clustering and has a specific role in telomere position effect (TPE).</text>
</comment>
<dbReference type="PANTHER" id="PTHR16466">
    <property type="entry name" value="TELOMERE REPEAT-BINDING FACTOR 2-INTERACTING PROTEIN 1"/>
    <property type="match status" value="1"/>
</dbReference>
<organism evidence="11 12">
    <name type="scientific">Zalerion maritima</name>
    <dbReference type="NCBI Taxonomy" id="339359"/>
    <lineage>
        <taxon>Eukaryota</taxon>
        <taxon>Fungi</taxon>
        <taxon>Dikarya</taxon>
        <taxon>Ascomycota</taxon>
        <taxon>Pezizomycotina</taxon>
        <taxon>Sordariomycetes</taxon>
        <taxon>Lulworthiomycetidae</taxon>
        <taxon>Lulworthiales</taxon>
        <taxon>Lulworthiaceae</taxon>
        <taxon>Zalerion</taxon>
    </lineage>
</organism>
<dbReference type="Pfam" id="PF16589">
    <property type="entry name" value="BRCT_2"/>
    <property type="match status" value="1"/>
</dbReference>
<feature type="region of interest" description="Disordered" evidence="9">
    <location>
        <begin position="290"/>
        <end position="329"/>
    </location>
</feature>
<dbReference type="SUPFAM" id="SSF46774">
    <property type="entry name" value="ARID-like"/>
    <property type="match status" value="1"/>
</dbReference>
<comment type="similarity">
    <text evidence="1 8">Belongs to the RAP1 family.</text>
</comment>
<name>A0AAD5RMZ9_9PEZI</name>
<dbReference type="CDD" id="cd11655">
    <property type="entry name" value="rap1_myb-like"/>
    <property type="match status" value="2"/>
</dbReference>
<feature type="compositionally biased region" description="Low complexity" evidence="9">
    <location>
        <begin position="799"/>
        <end position="818"/>
    </location>
</feature>
<dbReference type="Gene3D" id="1.10.150.60">
    <property type="entry name" value="ARID DNA-binding domain"/>
    <property type="match status" value="1"/>
</dbReference>
<dbReference type="SUPFAM" id="SSF46689">
    <property type="entry name" value="Homeodomain-like"/>
    <property type="match status" value="2"/>
</dbReference>
<feature type="compositionally biased region" description="Basic and acidic residues" evidence="9">
    <location>
        <begin position="653"/>
        <end position="662"/>
    </location>
</feature>
<gene>
    <name evidence="11" type="ORF">MKZ38_003816</name>
</gene>
<feature type="compositionally biased region" description="Polar residues" evidence="9">
    <location>
        <begin position="768"/>
        <end position="780"/>
    </location>
</feature>
<evidence type="ECO:0000259" key="10">
    <source>
        <dbReference type="PROSITE" id="PS51011"/>
    </source>
</evidence>
<keyword evidence="5" id="KW-0010">Activator</keyword>
<evidence type="ECO:0000256" key="8">
    <source>
        <dbReference type="RuleBase" id="RU367107"/>
    </source>
</evidence>
<evidence type="ECO:0000256" key="5">
    <source>
        <dbReference type="ARBA" id="ARBA00023159"/>
    </source>
</evidence>
<dbReference type="GO" id="GO:0042162">
    <property type="term" value="F:telomeric DNA binding"/>
    <property type="evidence" value="ECO:0007669"/>
    <property type="project" value="TreeGrafter"/>
</dbReference>
<dbReference type="PANTHER" id="PTHR16466:SF6">
    <property type="entry name" value="TELOMERIC REPEAT-BINDING FACTOR 2-INTERACTING PROTEIN 1"/>
    <property type="match status" value="1"/>
</dbReference>
<evidence type="ECO:0000256" key="7">
    <source>
        <dbReference type="ARBA" id="ARBA00023242"/>
    </source>
</evidence>
<dbReference type="InterPro" id="IPR009057">
    <property type="entry name" value="Homeodomain-like_sf"/>
</dbReference>
<dbReference type="GO" id="GO:0070187">
    <property type="term" value="C:shelterin complex"/>
    <property type="evidence" value="ECO:0007669"/>
    <property type="project" value="TreeGrafter"/>
</dbReference>